<dbReference type="Proteomes" id="UP000188268">
    <property type="component" value="Unassembled WGS sequence"/>
</dbReference>
<dbReference type="Gramene" id="OMO75297">
    <property type="protein sequence ID" value="OMO75297"/>
    <property type="gene ID" value="CCACVL1_16236"/>
</dbReference>
<evidence type="ECO:0000313" key="1">
    <source>
        <dbReference type="EMBL" id="OMO75297.1"/>
    </source>
</evidence>
<accession>A0A1R3HY64</accession>
<dbReference type="AlphaFoldDB" id="A0A1R3HY64"/>
<evidence type="ECO:0000313" key="2">
    <source>
        <dbReference type="Proteomes" id="UP000188268"/>
    </source>
</evidence>
<gene>
    <name evidence="1" type="ORF">CCACVL1_16236</name>
</gene>
<name>A0A1R3HY64_COCAP</name>
<organism evidence="1 2">
    <name type="scientific">Corchorus capsularis</name>
    <name type="common">Jute</name>
    <dbReference type="NCBI Taxonomy" id="210143"/>
    <lineage>
        <taxon>Eukaryota</taxon>
        <taxon>Viridiplantae</taxon>
        <taxon>Streptophyta</taxon>
        <taxon>Embryophyta</taxon>
        <taxon>Tracheophyta</taxon>
        <taxon>Spermatophyta</taxon>
        <taxon>Magnoliopsida</taxon>
        <taxon>eudicotyledons</taxon>
        <taxon>Gunneridae</taxon>
        <taxon>Pentapetalae</taxon>
        <taxon>rosids</taxon>
        <taxon>malvids</taxon>
        <taxon>Malvales</taxon>
        <taxon>Malvaceae</taxon>
        <taxon>Grewioideae</taxon>
        <taxon>Apeibeae</taxon>
        <taxon>Corchorus</taxon>
    </lineage>
</organism>
<keyword evidence="2" id="KW-1185">Reference proteome</keyword>
<dbReference type="EMBL" id="AWWV01011034">
    <property type="protein sequence ID" value="OMO75297.1"/>
    <property type="molecule type" value="Genomic_DNA"/>
</dbReference>
<sequence length="24" mass="2540">EHSTCYAIAVGSAPYVFSVKLLSP</sequence>
<protein>
    <submittedName>
        <fullName evidence="1">Uncharacterized protein</fullName>
    </submittedName>
</protein>
<reference evidence="1 2" key="1">
    <citation type="submission" date="2013-09" db="EMBL/GenBank/DDBJ databases">
        <title>Corchorus capsularis genome sequencing.</title>
        <authorList>
            <person name="Alam M."/>
            <person name="Haque M.S."/>
            <person name="Islam M.S."/>
            <person name="Emdad E.M."/>
            <person name="Islam M.M."/>
            <person name="Ahmed B."/>
            <person name="Halim A."/>
            <person name="Hossen Q.M.M."/>
            <person name="Hossain M.Z."/>
            <person name="Ahmed R."/>
            <person name="Khan M.M."/>
            <person name="Islam R."/>
            <person name="Rashid M.M."/>
            <person name="Khan S.A."/>
            <person name="Rahman M.S."/>
            <person name="Alam M."/>
        </authorList>
    </citation>
    <scope>NUCLEOTIDE SEQUENCE [LARGE SCALE GENOMIC DNA]</scope>
    <source>
        <strain evidence="2">cv. CVL-1</strain>
        <tissue evidence="1">Whole seedling</tissue>
    </source>
</reference>
<proteinExistence type="predicted"/>
<feature type="non-terminal residue" evidence="1">
    <location>
        <position position="1"/>
    </location>
</feature>
<comment type="caution">
    <text evidence="1">The sequence shown here is derived from an EMBL/GenBank/DDBJ whole genome shotgun (WGS) entry which is preliminary data.</text>
</comment>